<proteinExistence type="inferred from homology"/>
<protein>
    <submittedName>
        <fullName evidence="2">ROK family transcriptional regulator</fullName>
    </submittedName>
</protein>
<organism evidence="2 3">
    <name type="scientific">Lacisediminihabitans profunda</name>
    <dbReference type="NCBI Taxonomy" id="2594790"/>
    <lineage>
        <taxon>Bacteria</taxon>
        <taxon>Bacillati</taxon>
        <taxon>Actinomycetota</taxon>
        <taxon>Actinomycetes</taxon>
        <taxon>Micrococcales</taxon>
        <taxon>Microbacteriaceae</taxon>
        <taxon>Lacisediminihabitans</taxon>
    </lineage>
</organism>
<comment type="caution">
    <text evidence="2">The sequence shown here is derived from an EMBL/GenBank/DDBJ whole genome shotgun (WGS) entry which is preliminary data.</text>
</comment>
<dbReference type="InterPro" id="IPR043129">
    <property type="entry name" value="ATPase_NBD"/>
</dbReference>
<reference evidence="2 3" key="1">
    <citation type="submission" date="2019-08" db="EMBL/GenBank/DDBJ databases">
        <title>Bacterial whole genome sequence for Glaciihabitans sp. CHu50b-6-2.</title>
        <authorList>
            <person name="Jin L."/>
        </authorList>
    </citation>
    <scope>NUCLEOTIDE SEQUENCE [LARGE SCALE GENOMIC DNA]</scope>
    <source>
        <strain evidence="2 3">CHu50b-6-2</strain>
    </source>
</reference>
<dbReference type="Pfam" id="PF13412">
    <property type="entry name" value="HTH_24"/>
    <property type="match status" value="1"/>
</dbReference>
<dbReference type="SUPFAM" id="SSF53067">
    <property type="entry name" value="Actin-like ATPase domain"/>
    <property type="match status" value="1"/>
</dbReference>
<dbReference type="EMBL" id="VRMG01000002">
    <property type="protein sequence ID" value="TXN32617.1"/>
    <property type="molecule type" value="Genomic_DNA"/>
</dbReference>
<dbReference type="Pfam" id="PF00480">
    <property type="entry name" value="ROK"/>
    <property type="match status" value="1"/>
</dbReference>
<name>A0A5C8UW78_9MICO</name>
<dbReference type="PANTHER" id="PTHR18964">
    <property type="entry name" value="ROK (REPRESSOR, ORF, KINASE) FAMILY"/>
    <property type="match status" value="1"/>
</dbReference>
<comment type="similarity">
    <text evidence="1">Belongs to the ROK (NagC/XylR) family.</text>
</comment>
<dbReference type="RefSeq" id="WP_147781714.1">
    <property type="nucleotide sequence ID" value="NZ_VRMG01000002.1"/>
</dbReference>
<dbReference type="InterPro" id="IPR036390">
    <property type="entry name" value="WH_DNA-bd_sf"/>
</dbReference>
<gene>
    <name evidence="2" type="ORF">FVP33_00635</name>
</gene>
<dbReference type="PANTHER" id="PTHR18964:SF149">
    <property type="entry name" value="BIFUNCTIONAL UDP-N-ACETYLGLUCOSAMINE 2-EPIMERASE_N-ACETYLMANNOSAMINE KINASE"/>
    <property type="match status" value="1"/>
</dbReference>
<dbReference type="Gene3D" id="3.30.420.40">
    <property type="match status" value="2"/>
</dbReference>
<evidence type="ECO:0000256" key="1">
    <source>
        <dbReference type="ARBA" id="ARBA00006479"/>
    </source>
</evidence>
<dbReference type="AlphaFoldDB" id="A0A5C8UW78"/>
<dbReference type="InterPro" id="IPR000600">
    <property type="entry name" value="ROK"/>
</dbReference>
<dbReference type="InterPro" id="IPR036388">
    <property type="entry name" value="WH-like_DNA-bd_sf"/>
</dbReference>
<evidence type="ECO:0000313" key="2">
    <source>
        <dbReference type="EMBL" id="TXN32617.1"/>
    </source>
</evidence>
<keyword evidence="3" id="KW-1185">Reference proteome</keyword>
<accession>A0A5C8UW78</accession>
<dbReference type="SUPFAM" id="SSF46785">
    <property type="entry name" value="Winged helix' DNA-binding domain"/>
    <property type="match status" value="1"/>
</dbReference>
<evidence type="ECO:0000313" key="3">
    <source>
        <dbReference type="Proteomes" id="UP000321379"/>
    </source>
</evidence>
<sequence length="414" mass="42586">MRLGTNLPAVGGYNQKVILDVIRRTSGGLSRVELAEATGLSAQTVSNVSRKLLADGLIREAGTTTDGGVGKPRTILQLEARGRFAVGVHLDPSVITLVVLDLAGSVVAHSRMPAPSAVSSEETIDRIAEAVESLIAGSGVSRDRIVGVGVAAPGPVDLGRGIMLNPPLLSGWQSVPLRDALLARLALPVLVEKDVTAAAVAELWMGDADARGNFAFFYYGTGTGMGVVLNGEVIRGASGNAGDIGHILVTSGGELCSCGRRGCLGNVILPRLLVTEWIGRSAATPTDLELDVEAVHREFAALAALAEAGDHAARSVLEATAAHIATGLVAIINLLDLDRVVFGGPFWHPVSAFLLGLIPGLVADSPALVAPHAVAFEESGIGEDVAAVGAACLVLDNTFSPRPDTLLLSPSVRS</sequence>
<dbReference type="Gene3D" id="1.10.10.10">
    <property type="entry name" value="Winged helix-like DNA-binding domain superfamily/Winged helix DNA-binding domain"/>
    <property type="match status" value="1"/>
</dbReference>
<dbReference type="Proteomes" id="UP000321379">
    <property type="component" value="Unassembled WGS sequence"/>
</dbReference>